<accession>A0ABN1DDZ5</accession>
<organism evidence="2 3">
    <name type="scientific">Streptomyces mordarskii</name>
    <dbReference type="NCBI Taxonomy" id="1226758"/>
    <lineage>
        <taxon>Bacteria</taxon>
        <taxon>Bacillati</taxon>
        <taxon>Actinomycetota</taxon>
        <taxon>Actinomycetes</taxon>
        <taxon>Kitasatosporales</taxon>
        <taxon>Streptomycetaceae</taxon>
        <taxon>Streptomyces</taxon>
    </lineage>
</organism>
<dbReference type="InterPro" id="IPR050266">
    <property type="entry name" value="AB_hydrolase_sf"/>
</dbReference>
<sequence>MRLLRFDRGGTTLFAEQRDGDGPPLVMVPGVMSDARAWRAVVDALALPNPVIVLNRRGRLPSGPLGAGYSVRTEIDDLHHVLDAIGEDVELFGWSYGGLIALEAATERSSLRSVVAYEPVSRPFAVNAIEPLRIALGMGDLDRAVEIVKRTAAGYSAEYVAALREDPVWPVLRPLTHPLADELAALNAHHPAWNRYHDIKVPVTLLLGAFNEDKPPYGTAFNVLAQALPQARVLRLPGQGHLAHTEAPGLLAKHLTDVVTARP</sequence>
<dbReference type="InterPro" id="IPR029058">
    <property type="entry name" value="AB_hydrolase_fold"/>
</dbReference>
<dbReference type="SUPFAM" id="SSF53474">
    <property type="entry name" value="alpha/beta-Hydrolases"/>
    <property type="match status" value="1"/>
</dbReference>
<protein>
    <submittedName>
        <fullName evidence="2">Alpha/beta fold hydrolase</fullName>
    </submittedName>
</protein>
<proteinExistence type="predicted"/>
<name>A0ABN1DDZ5_9ACTN</name>
<feature type="domain" description="AB hydrolase-1" evidence="1">
    <location>
        <begin position="25"/>
        <end position="252"/>
    </location>
</feature>
<dbReference type="InterPro" id="IPR000073">
    <property type="entry name" value="AB_hydrolase_1"/>
</dbReference>
<gene>
    <name evidence="2" type="ORF">GCM10010390_48620</name>
</gene>
<keyword evidence="3" id="KW-1185">Reference proteome</keyword>
<keyword evidence="2" id="KW-0378">Hydrolase</keyword>
<comment type="caution">
    <text evidence="2">The sequence shown here is derived from an EMBL/GenBank/DDBJ whole genome shotgun (WGS) entry which is preliminary data.</text>
</comment>
<evidence type="ECO:0000313" key="3">
    <source>
        <dbReference type="Proteomes" id="UP001501576"/>
    </source>
</evidence>
<dbReference type="PANTHER" id="PTHR43798">
    <property type="entry name" value="MONOACYLGLYCEROL LIPASE"/>
    <property type="match status" value="1"/>
</dbReference>
<dbReference type="Pfam" id="PF12697">
    <property type="entry name" value="Abhydrolase_6"/>
    <property type="match status" value="1"/>
</dbReference>
<dbReference type="GO" id="GO:0016787">
    <property type="term" value="F:hydrolase activity"/>
    <property type="evidence" value="ECO:0007669"/>
    <property type="project" value="UniProtKB-KW"/>
</dbReference>
<evidence type="ECO:0000313" key="2">
    <source>
        <dbReference type="EMBL" id="GAA0540905.1"/>
    </source>
</evidence>
<dbReference type="Gene3D" id="3.40.50.1820">
    <property type="entry name" value="alpha/beta hydrolase"/>
    <property type="match status" value="1"/>
</dbReference>
<dbReference type="EMBL" id="BAAABZ010000046">
    <property type="protein sequence ID" value="GAA0540905.1"/>
    <property type="molecule type" value="Genomic_DNA"/>
</dbReference>
<dbReference type="RefSeq" id="WP_125760571.1">
    <property type="nucleotide sequence ID" value="NZ_BAAABZ010000046.1"/>
</dbReference>
<dbReference type="Proteomes" id="UP001501576">
    <property type="component" value="Unassembled WGS sequence"/>
</dbReference>
<reference evidence="2 3" key="1">
    <citation type="journal article" date="2019" name="Int. J. Syst. Evol. Microbiol.">
        <title>The Global Catalogue of Microorganisms (GCM) 10K type strain sequencing project: providing services to taxonomists for standard genome sequencing and annotation.</title>
        <authorList>
            <consortium name="The Broad Institute Genomics Platform"/>
            <consortium name="The Broad Institute Genome Sequencing Center for Infectious Disease"/>
            <person name="Wu L."/>
            <person name="Ma J."/>
        </authorList>
    </citation>
    <scope>NUCLEOTIDE SEQUENCE [LARGE SCALE GENOMIC DNA]</scope>
    <source>
        <strain evidence="2 3">JCM 5052</strain>
    </source>
</reference>
<evidence type="ECO:0000259" key="1">
    <source>
        <dbReference type="Pfam" id="PF12697"/>
    </source>
</evidence>
<dbReference type="GeneID" id="97430252"/>